<evidence type="ECO:0000256" key="6">
    <source>
        <dbReference type="ARBA" id="ARBA00022756"/>
    </source>
</evidence>
<evidence type="ECO:0000256" key="10">
    <source>
        <dbReference type="RuleBase" id="RU003693"/>
    </source>
</evidence>
<keyword evidence="5 10" id="KW-0808">Transferase</keyword>
<evidence type="ECO:0000256" key="8">
    <source>
        <dbReference type="ARBA" id="ARBA00047715"/>
    </source>
</evidence>
<dbReference type="EMBL" id="CAAHFH010000002">
    <property type="protein sequence ID" value="VGO22053.1"/>
    <property type="molecule type" value="Genomic_DNA"/>
</dbReference>
<evidence type="ECO:0000256" key="7">
    <source>
        <dbReference type="ARBA" id="ARBA00022898"/>
    </source>
</evidence>
<feature type="domain" description="Aminotransferase class I/classII large" evidence="11">
    <location>
        <begin position="38"/>
        <end position="380"/>
    </location>
</feature>
<dbReference type="CDD" id="cd06454">
    <property type="entry name" value="KBL_like"/>
    <property type="match status" value="1"/>
</dbReference>
<keyword evidence="13" id="KW-1185">Reference proteome</keyword>
<dbReference type="GO" id="GO:0030170">
    <property type="term" value="F:pyridoxal phosphate binding"/>
    <property type="evidence" value="ECO:0007669"/>
    <property type="project" value="InterPro"/>
</dbReference>
<dbReference type="Pfam" id="PF00155">
    <property type="entry name" value="Aminotran_1_2"/>
    <property type="match status" value="1"/>
</dbReference>
<dbReference type="InterPro" id="IPR015422">
    <property type="entry name" value="PyrdxlP-dep_Trfase_small"/>
</dbReference>
<protein>
    <recommendedName>
        <fullName evidence="10">8-amino-7-ketopelargonate synthase</fullName>
        <ecNumber evidence="10">2.3.1.47</ecNumber>
    </recommendedName>
</protein>
<organism evidence="12 13">
    <name type="scientific">Pontiella sulfatireligans</name>
    <dbReference type="NCBI Taxonomy" id="2750658"/>
    <lineage>
        <taxon>Bacteria</taxon>
        <taxon>Pseudomonadati</taxon>
        <taxon>Kiritimatiellota</taxon>
        <taxon>Kiritimatiellia</taxon>
        <taxon>Kiritimatiellales</taxon>
        <taxon>Pontiellaceae</taxon>
        <taxon>Pontiella</taxon>
    </lineage>
</organism>
<dbReference type="NCBIfam" id="TIGR00858">
    <property type="entry name" value="bioF"/>
    <property type="match status" value="1"/>
</dbReference>
<dbReference type="UniPathway" id="UPA00078"/>
<dbReference type="PANTHER" id="PTHR13693">
    <property type="entry name" value="CLASS II AMINOTRANSFERASE/8-AMINO-7-OXONONANOATE SYNTHASE"/>
    <property type="match status" value="1"/>
</dbReference>
<evidence type="ECO:0000313" key="13">
    <source>
        <dbReference type="Proteomes" id="UP000346198"/>
    </source>
</evidence>
<dbReference type="InterPro" id="IPR004839">
    <property type="entry name" value="Aminotransferase_I/II_large"/>
</dbReference>
<proteinExistence type="inferred from homology"/>
<dbReference type="InterPro" id="IPR015424">
    <property type="entry name" value="PyrdxlP-dep_Trfase"/>
</dbReference>
<evidence type="ECO:0000256" key="4">
    <source>
        <dbReference type="ARBA" id="ARBA00011738"/>
    </source>
</evidence>
<dbReference type="Gene3D" id="3.90.1150.10">
    <property type="entry name" value="Aspartate Aminotransferase, domain 1"/>
    <property type="match status" value="1"/>
</dbReference>
<name>A0A6C2UQ45_9BACT</name>
<dbReference type="AlphaFoldDB" id="A0A6C2UQ45"/>
<evidence type="ECO:0000256" key="9">
    <source>
        <dbReference type="PIRSR" id="PIRSR604723-51"/>
    </source>
</evidence>
<dbReference type="InterPro" id="IPR001917">
    <property type="entry name" value="Aminotrans_II_pyridoxalP_BS"/>
</dbReference>
<dbReference type="SUPFAM" id="SSF53383">
    <property type="entry name" value="PLP-dependent transferases"/>
    <property type="match status" value="1"/>
</dbReference>
<comment type="catalytic activity">
    <reaction evidence="8 10">
        <text>6-carboxyhexanoyl-[ACP] + L-alanine + H(+) = (8S)-8-amino-7-oxononanoate + holo-[ACP] + CO2</text>
        <dbReference type="Rhea" id="RHEA:42288"/>
        <dbReference type="Rhea" id="RHEA-COMP:9685"/>
        <dbReference type="Rhea" id="RHEA-COMP:9955"/>
        <dbReference type="ChEBI" id="CHEBI:15378"/>
        <dbReference type="ChEBI" id="CHEBI:16526"/>
        <dbReference type="ChEBI" id="CHEBI:57972"/>
        <dbReference type="ChEBI" id="CHEBI:64479"/>
        <dbReference type="ChEBI" id="CHEBI:78846"/>
        <dbReference type="ChEBI" id="CHEBI:149468"/>
        <dbReference type="EC" id="2.3.1.47"/>
    </reaction>
</comment>
<evidence type="ECO:0000259" key="11">
    <source>
        <dbReference type="Pfam" id="PF00155"/>
    </source>
</evidence>
<keyword evidence="7 9" id="KW-0663">Pyridoxal phosphate</keyword>
<comment type="function">
    <text evidence="10">Catalyzes the decarboxylative condensation of pimeloyl-[acyl-carrier protein] and L-alanine to produce 8-amino-7-oxononanoate (AON), [acyl-carrier protein], and carbon dioxide.</text>
</comment>
<comment type="similarity">
    <text evidence="3 10">Belongs to the class-II pyridoxal-phosphate-dependent aminotransferase family. BioF subfamily.</text>
</comment>
<dbReference type="Proteomes" id="UP000346198">
    <property type="component" value="Unassembled WGS sequence"/>
</dbReference>
<dbReference type="InterPro" id="IPR004723">
    <property type="entry name" value="AONS_Archaea/Proteobacteria"/>
</dbReference>
<comment type="subunit">
    <text evidence="4 10">Homodimer.</text>
</comment>
<evidence type="ECO:0000256" key="2">
    <source>
        <dbReference type="ARBA" id="ARBA00004746"/>
    </source>
</evidence>
<dbReference type="PROSITE" id="PS00599">
    <property type="entry name" value="AA_TRANSFER_CLASS_2"/>
    <property type="match status" value="1"/>
</dbReference>
<dbReference type="PANTHER" id="PTHR13693:SF100">
    <property type="entry name" value="8-AMINO-7-OXONONANOATE SYNTHASE"/>
    <property type="match status" value="1"/>
</dbReference>
<reference evidence="12 13" key="1">
    <citation type="submission" date="2019-04" db="EMBL/GenBank/DDBJ databases">
        <authorList>
            <person name="Van Vliet M D."/>
        </authorList>
    </citation>
    <scope>NUCLEOTIDE SEQUENCE [LARGE SCALE GENOMIC DNA]</scope>
    <source>
        <strain evidence="12 13">F21</strain>
    </source>
</reference>
<dbReference type="GO" id="GO:0008710">
    <property type="term" value="F:8-amino-7-oxononanoate synthase activity"/>
    <property type="evidence" value="ECO:0007669"/>
    <property type="project" value="UniProtKB-UniRule"/>
</dbReference>
<evidence type="ECO:0000256" key="1">
    <source>
        <dbReference type="ARBA" id="ARBA00001933"/>
    </source>
</evidence>
<dbReference type="Gene3D" id="3.40.640.10">
    <property type="entry name" value="Type I PLP-dependent aspartate aminotransferase-like (Major domain)"/>
    <property type="match status" value="1"/>
</dbReference>
<dbReference type="RefSeq" id="WP_168433476.1">
    <property type="nucleotide sequence ID" value="NZ_CAAHFH010000002.1"/>
</dbReference>
<comment type="cofactor">
    <cofactor evidence="1 9 10">
        <name>pyridoxal 5'-phosphate</name>
        <dbReference type="ChEBI" id="CHEBI:597326"/>
    </cofactor>
</comment>
<accession>A0A6C2UQ45</accession>
<sequence>MREDWIQPILDEAKLQGLERTARVCPEAGGIIKIDGKEVLNFSSNDYLDLARHPHVIDRSRQALDQFGIGSTASRLVTGTLPIHEELEARIAKEKGYEAALVFGSGYMANAGTIPILAGRDDFIFADKLVHASMIDACKLSGAKLVRFAHNDVQAVEKRLEQYSDHAGRKLVITESVFSMDGDIAPLTEIAETAEKHGAMLMVDEAHSTGTFGPNGAGLIREHELESNVTVSMGTMSKAMAGYGGFVACSEKLRQLLVHSARAFIYTTAPPPAVIGAALGALDVFEASPRLGYILQANADYFRSLLHEAGLDTLQSQSQIIPIVIGNNEKAVAISQLLRSEGIIAAAIRPPTVPAGSARLRISITLAHLVDDLERAAKAIINAVKDT</sequence>
<dbReference type="InterPro" id="IPR015421">
    <property type="entry name" value="PyrdxlP-dep_Trfase_major"/>
</dbReference>
<comment type="pathway">
    <text evidence="2 10">Cofactor biosynthesis; biotin biosynthesis.</text>
</comment>
<dbReference type="GO" id="GO:0009102">
    <property type="term" value="P:biotin biosynthetic process"/>
    <property type="evidence" value="ECO:0007669"/>
    <property type="project" value="UniProtKB-UniRule"/>
</dbReference>
<keyword evidence="6" id="KW-0093">Biotin biosynthesis</keyword>
<evidence type="ECO:0000256" key="3">
    <source>
        <dbReference type="ARBA" id="ARBA00010008"/>
    </source>
</evidence>
<gene>
    <name evidence="12" type="primary">bioF</name>
    <name evidence="12" type="ORF">SCARR_04134</name>
</gene>
<dbReference type="InterPro" id="IPR050087">
    <property type="entry name" value="AON_synthase_class-II"/>
</dbReference>
<dbReference type="EC" id="2.3.1.47" evidence="10"/>
<evidence type="ECO:0000313" key="12">
    <source>
        <dbReference type="EMBL" id="VGO22053.1"/>
    </source>
</evidence>
<feature type="modified residue" description="N6-(pyridoxal phosphate)lysine" evidence="9">
    <location>
        <position position="238"/>
    </location>
</feature>
<evidence type="ECO:0000256" key="5">
    <source>
        <dbReference type="ARBA" id="ARBA00022679"/>
    </source>
</evidence>